<evidence type="ECO:0000256" key="1">
    <source>
        <dbReference type="ARBA" id="ARBA00023002"/>
    </source>
</evidence>
<dbReference type="FunFam" id="3.20.20.100:FF:000002">
    <property type="entry name" value="2,5-diketo-D-gluconic acid reductase A"/>
    <property type="match status" value="1"/>
</dbReference>
<dbReference type="OrthoDB" id="416253at2759"/>
<sequence>MSAVAGLLKSQPRNGTASVGIFRSSAPRQISTMTDHRFSFKYLHARTRSLVAKSTMSLGKTLALSSGMHIPQLGLGTWQAEPKEVELTVEIAIRNGYRHLDLAFVYQNQAEVGAALKKVIPSVVQREELWITSKLWNTAHQPQEVEKELNETLEQLGLDYLDLYLIHWPVAFPPGDGMFPAHPTNPDFEVALDTSTSLVETWKAMVALPKTKVRNIGVSNFTVEHIKGIAKATGVVPVVNQIEAHPLLQQQKLVVFCKKHDIKLIGYSPLGNNTIRAPLLTEYPTITEIATRLSVSPAQVLIAWGIQRGFAVITKSVHESRIISNFKQVELSREDFDKIMGIEAALEVRYNIPYRYEPKWDIGIFGDEVEEGARYSVKIE</sequence>
<proteinExistence type="predicted"/>
<dbReference type="PRINTS" id="PR00069">
    <property type="entry name" value="ALDKETRDTASE"/>
</dbReference>
<dbReference type="Proteomes" id="UP000613580">
    <property type="component" value="Unassembled WGS sequence"/>
</dbReference>
<dbReference type="AlphaFoldDB" id="A0A8H6WFU1"/>
<accession>A0A8H6WFU1</accession>
<name>A0A8H6WFU1_MYCCL</name>
<comment type="caution">
    <text evidence="3">The sequence shown here is derived from an EMBL/GenBank/DDBJ whole genome shotgun (WGS) entry which is preliminary data.</text>
</comment>
<evidence type="ECO:0000259" key="2">
    <source>
        <dbReference type="Pfam" id="PF00248"/>
    </source>
</evidence>
<dbReference type="InterPro" id="IPR023210">
    <property type="entry name" value="NADP_OxRdtase_dom"/>
</dbReference>
<evidence type="ECO:0000313" key="4">
    <source>
        <dbReference type="Proteomes" id="UP000613580"/>
    </source>
</evidence>
<dbReference type="PROSITE" id="PS00798">
    <property type="entry name" value="ALDOKETO_REDUCTASE_1"/>
    <property type="match status" value="1"/>
</dbReference>
<organism evidence="3 4">
    <name type="scientific">Mycena chlorophos</name>
    <name type="common">Agaric fungus</name>
    <name type="synonym">Agaricus chlorophos</name>
    <dbReference type="NCBI Taxonomy" id="658473"/>
    <lineage>
        <taxon>Eukaryota</taxon>
        <taxon>Fungi</taxon>
        <taxon>Dikarya</taxon>
        <taxon>Basidiomycota</taxon>
        <taxon>Agaricomycotina</taxon>
        <taxon>Agaricomycetes</taxon>
        <taxon>Agaricomycetidae</taxon>
        <taxon>Agaricales</taxon>
        <taxon>Marasmiineae</taxon>
        <taxon>Mycenaceae</taxon>
        <taxon>Mycena</taxon>
    </lineage>
</organism>
<protein>
    <submittedName>
        <fullName evidence="3">Aldo-ket-red domain-containing protein</fullName>
    </submittedName>
</protein>
<dbReference type="InterPro" id="IPR018170">
    <property type="entry name" value="Aldo/ket_reductase_CS"/>
</dbReference>
<keyword evidence="4" id="KW-1185">Reference proteome</keyword>
<gene>
    <name evidence="3" type="ORF">HMN09_00447600</name>
</gene>
<dbReference type="EMBL" id="JACAZE010000005">
    <property type="protein sequence ID" value="KAF7317129.1"/>
    <property type="molecule type" value="Genomic_DNA"/>
</dbReference>
<keyword evidence="1" id="KW-0560">Oxidoreductase</keyword>
<reference evidence="3" key="1">
    <citation type="submission" date="2020-05" db="EMBL/GenBank/DDBJ databases">
        <title>Mycena genomes resolve the evolution of fungal bioluminescence.</title>
        <authorList>
            <person name="Tsai I.J."/>
        </authorList>
    </citation>
    <scope>NUCLEOTIDE SEQUENCE</scope>
    <source>
        <strain evidence="3">110903Hualien_Pintung</strain>
    </source>
</reference>
<dbReference type="Pfam" id="PF00248">
    <property type="entry name" value="Aldo_ket_red"/>
    <property type="match status" value="1"/>
</dbReference>
<evidence type="ECO:0000313" key="3">
    <source>
        <dbReference type="EMBL" id="KAF7317129.1"/>
    </source>
</evidence>
<dbReference type="SUPFAM" id="SSF51430">
    <property type="entry name" value="NAD(P)-linked oxidoreductase"/>
    <property type="match status" value="1"/>
</dbReference>
<dbReference type="InterPro" id="IPR020471">
    <property type="entry name" value="AKR"/>
</dbReference>
<feature type="domain" description="NADP-dependent oxidoreductase" evidence="2">
    <location>
        <begin position="73"/>
        <end position="342"/>
    </location>
</feature>
<dbReference type="InterPro" id="IPR036812">
    <property type="entry name" value="NAD(P)_OxRdtase_dom_sf"/>
</dbReference>
<dbReference type="GO" id="GO:0016616">
    <property type="term" value="F:oxidoreductase activity, acting on the CH-OH group of donors, NAD or NADP as acceptor"/>
    <property type="evidence" value="ECO:0007669"/>
    <property type="project" value="UniProtKB-ARBA"/>
</dbReference>
<dbReference type="PANTHER" id="PTHR11732">
    <property type="entry name" value="ALDO/KETO REDUCTASE"/>
    <property type="match status" value="1"/>
</dbReference>
<dbReference type="Gene3D" id="3.20.20.100">
    <property type="entry name" value="NADP-dependent oxidoreductase domain"/>
    <property type="match status" value="1"/>
</dbReference>